<dbReference type="RefSeq" id="WP_239796080.1">
    <property type="nucleotide sequence ID" value="NZ_OU912926.1"/>
</dbReference>
<reference evidence="2 3" key="1">
    <citation type="submission" date="2021-10" db="EMBL/GenBank/DDBJ databases">
        <authorList>
            <person name="Koch H."/>
        </authorList>
    </citation>
    <scope>NUCLEOTIDE SEQUENCE [LARGE SCALE GENOMIC DNA]</scope>
    <source>
        <strain evidence="2">6680</strain>
    </source>
</reference>
<evidence type="ECO:0000313" key="2">
    <source>
        <dbReference type="EMBL" id="CAG9932082.1"/>
    </source>
</evidence>
<feature type="signal peptide" evidence="1">
    <location>
        <begin position="1"/>
        <end position="23"/>
    </location>
</feature>
<protein>
    <recommendedName>
        <fullName evidence="4">FecR family protein</fullName>
    </recommendedName>
</protein>
<name>A0ABN8ALD9_9PROT</name>
<organism evidence="2 3">
    <name type="scientific">Candidatus Nitrotoga arctica</name>
    <dbReference type="NCBI Taxonomy" id="453162"/>
    <lineage>
        <taxon>Bacteria</taxon>
        <taxon>Pseudomonadati</taxon>
        <taxon>Pseudomonadota</taxon>
        <taxon>Betaproteobacteria</taxon>
        <taxon>Nitrosomonadales</taxon>
        <taxon>Gallionellaceae</taxon>
        <taxon>Candidatus Nitrotoga</taxon>
    </lineage>
</organism>
<evidence type="ECO:0008006" key="4">
    <source>
        <dbReference type="Google" id="ProtNLM"/>
    </source>
</evidence>
<evidence type="ECO:0000256" key="1">
    <source>
        <dbReference type="SAM" id="SignalP"/>
    </source>
</evidence>
<dbReference type="Proteomes" id="UP000839052">
    <property type="component" value="Chromosome"/>
</dbReference>
<dbReference type="PANTHER" id="PTHR38731">
    <property type="entry name" value="LIPL45-RELATED LIPOPROTEIN-RELATED"/>
    <property type="match status" value="1"/>
</dbReference>
<feature type="chain" id="PRO_5046338401" description="FecR family protein" evidence="1">
    <location>
        <begin position="24"/>
        <end position="144"/>
    </location>
</feature>
<sequence length="144" mass="15216">MHKNNSCNRVVALCLGIIAFVWAATACTDPSARVARLGYISGAVSFSPAGDDVWVQATRNRPLITGDHLWMDTGARAELQIGSAAIHLDGSTSATLLNLDDSVAQLQLAQGSLNVGCCALVLMMCLKSIRLILHFQFASLATTG</sequence>
<proteinExistence type="predicted"/>
<evidence type="ECO:0000313" key="3">
    <source>
        <dbReference type="Proteomes" id="UP000839052"/>
    </source>
</evidence>
<keyword evidence="3" id="KW-1185">Reference proteome</keyword>
<dbReference type="EMBL" id="OU912926">
    <property type="protein sequence ID" value="CAG9932082.1"/>
    <property type="molecule type" value="Genomic_DNA"/>
</dbReference>
<keyword evidence="1" id="KW-0732">Signal</keyword>
<gene>
    <name evidence="2" type="ORF">NTG6680_0829</name>
</gene>
<dbReference type="PROSITE" id="PS51257">
    <property type="entry name" value="PROKAR_LIPOPROTEIN"/>
    <property type="match status" value="1"/>
</dbReference>
<accession>A0ABN8ALD9</accession>
<dbReference type="PANTHER" id="PTHR38731:SF3">
    <property type="entry name" value="BLL6125 PROTEIN"/>
    <property type="match status" value="1"/>
</dbReference>